<keyword evidence="1" id="KW-0479">Metal-binding</keyword>
<evidence type="ECO:0008006" key="10">
    <source>
        <dbReference type="Google" id="ProtNLM"/>
    </source>
</evidence>
<keyword evidence="2" id="KW-0547">Nucleotide-binding</keyword>
<dbReference type="SUPFAM" id="SSF52540">
    <property type="entry name" value="P-loop containing nucleoside triphosphate hydrolases"/>
    <property type="match status" value="1"/>
</dbReference>
<evidence type="ECO:0000256" key="2">
    <source>
        <dbReference type="ARBA" id="ARBA00022741"/>
    </source>
</evidence>
<evidence type="ECO:0000256" key="4">
    <source>
        <dbReference type="ARBA" id="ARBA00023004"/>
    </source>
</evidence>
<evidence type="ECO:0000313" key="9">
    <source>
        <dbReference type="EMBL" id="CAD9702828.1"/>
    </source>
</evidence>
<dbReference type="GO" id="GO:0140663">
    <property type="term" value="F:ATP-dependent FeS chaperone activity"/>
    <property type="evidence" value="ECO:0007669"/>
    <property type="project" value="InterPro"/>
</dbReference>
<dbReference type="Pfam" id="PF10609">
    <property type="entry name" value="ParA"/>
    <property type="match status" value="1"/>
</dbReference>
<dbReference type="InterPro" id="IPR000808">
    <property type="entry name" value="Mrp-like_CS"/>
</dbReference>
<sequence length="494" mass="53621">MRRACLHARGVVPPGHGWAVGGLRAFATARQLAEMEEEVLDVLRKVDIDNGGKNVVSMGIVKNVRIDPDNGSLRLSIVSADANVRLACEQAVAQARLPWLTQRPVIDVGDVSSSEAMGSVDGTEGVKRIIAVSSCKGGVGKSTVAVNLALALKEKGKKVGLLDTDVYGPSLPTMMVEKGTEWAVTRSTDLQMINPVSLHGVKCMSYGFVAPGTGGKSSGSNSTSAAVLRGPIVSNIVTQLALKTFWGELDYLVLDLPPGTGDIQLTLGQQMCIDGAVIVTTPQTLSFVDVVKGIEMFDKLKVPTISVVENMAWFDGDDGKRYMPFGPGHREELVKRYGIKNSFTLPILQNASSSGDCGKPFFENYIKSEAADVYRDIASAVDSQLSAESENSEWSTSRVKVRFDKQRRAIVARFLGESDAKEFVVSPLEFRKHIRKVDDMLGLEVGELDETLEPLEITPVGNYAISIKWNDGHDTSIYPYTDIYNMLIKMGEQD</sequence>
<organism evidence="9">
    <name type="scientific">Mucochytrium quahogii</name>
    <dbReference type="NCBI Taxonomy" id="96639"/>
    <lineage>
        <taxon>Eukaryota</taxon>
        <taxon>Sar</taxon>
        <taxon>Stramenopiles</taxon>
        <taxon>Bigyra</taxon>
        <taxon>Labyrinthulomycetes</taxon>
        <taxon>Thraustochytrida</taxon>
        <taxon>Thraustochytriidae</taxon>
        <taxon>Mucochytrium</taxon>
    </lineage>
</organism>
<dbReference type="InterPro" id="IPR038492">
    <property type="entry name" value="GBBH-like_N_sf"/>
</dbReference>
<dbReference type="Pfam" id="PF01883">
    <property type="entry name" value="FeS_assembly_P"/>
    <property type="match status" value="1"/>
</dbReference>
<evidence type="ECO:0000256" key="5">
    <source>
        <dbReference type="ARBA" id="ARBA00023014"/>
    </source>
</evidence>
<evidence type="ECO:0000256" key="6">
    <source>
        <dbReference type="ARBA" id="ARBA00024036"/>
    </source>
</evidence>
<dbReference type="InterPro" id="IPR034904">
    <property type="entry name" value="FSCA_dom_sf"/>
</dbReference>
<dbReference type="InterPro" id="IPR019591">
    <property type="entry name" value="Mrp/NBP35_ATP-bd"/>
</dbReference>
<dbReference type="Gene3D" id="3.40.50.300">
    <property type="entry name" value="P-loop containing nucleotide triphosphate hydrolases"/>
    <property type="match status" value="1"/>
</dbReference>
<comment type="similarity">
    <text evidence="6">Belongs to the Mrp/NBP35 ATP-binding proteins family.</text>
</comment>
<dbReference type="CDD" id="cd02037">
    <property type="entry name" value="Mrp_NBP35"/>
    <property type="match status" value="1"/>
</dbReference>
<keyword evidence="3" id="KW-0067">ATP-binding</keyword>
<dbReference type="PROSITE" id="PS01215">
    <property type="entry name" value="MRP"/>
    <property type="match status" value="1"/>
</dbReference>
<dbReference type="GO" id="GO:0046872">
    <property type="term" value="F:metal ion binding"/>
    <property type="evidence" value="ECO:0007669"/>
    <property type="project" value="UniProtKB-KW"/>
</dbReference>
<dbReference type="HAMAP" id="MF_02040">
    <property type="entry name" value="Mrp_NBP35"/>
    <property type="match status" value="1"/>
</dbReference>
<dbReference type="PANTHER" id="PTHR42961:SF2">
    <property type="entry name" value="IRON-SULFUR PROTEIN NUBPL"/>
    <property type="match status" value="1"/>
</dbReference>
<dbReference type="GO" id="GO:0016226">
    <property type="term" value="P:iron-sulfur cluster assembly"/>
    <property type="evidence" value="ECO:0007669"/>
    <property type="project" value="InterPro"/>
</dbReference>
<dbReference type="InterPro" id="IPR002744">
    <property type="entry name" value="MIP18-like"/>
</dbReference>
<dbReference type="EMBL" id="HBHK01023922">
    <property type="protein sequence ID" value="CAD9702828.1"/>
    <property type="molecule type" value="Transcribed_RNA"/>
</dbReference>
<dbReference type="GO" id="GO:0005524">
    <property type="term" value="F:ATP binding"/>
    <property type="evidence" value="ECO:0007669"/>
    <property type="project" value="UniProtKB-KW"/>
</dbReference>
<name>A0A7S2SKL9_9STRA</name>
<evidence type="ECO:0000259" key="8">
    <source>
        <dbReference type="Pfam" id="PF06155"/>
    </source>
</evidence>
<dbReference type="InterPro" id="IPR033756">
    <property type="entry name" value="YlxH/NBP35"/>
</dbReference>
<dbReference type="PANTHER" id="PTHR42961">
    <property type="entry name" value="IRON-SULFUR PROTEIN NUBPL"/>
    <property type="match status" value="1"/>
</dbReference>
<protein>
    <recommendedName>
        <fullName evidence="10">MIP18 family-like domain-containing protein</fullName>
    </recommendedName>
</protein>
<dbReference type="GO" id="GO:0051539">
    <property type="term" value="F:4 iron, 4 sulfur cluster binding"/>
    <property type="evidence" value="ECO:0007669"/>
    <property type="project" value="TreeGrafter"/>
</dbReference>
<reference evidence="9" key="1">
    <citation type="submission" date="2021-01" db="EMBL/GenBank/DDBJ databases">
        <authorList>
            <person name="Corre E."/>
            <person name="Pelletier E."/>
            <person name="Niang G."/>
            <person name="Scheremetjew M."/>
            <person name="Finn R."/>
            <person name="Kale V."/>
            <person name="Holt S."/>
            <person name="Cochrane G."/>
            <person name="Meng A."/>
            <person name="Brown T."/>
            <person name="Cohen L."/>
        </authorList>
    </citation>
    <scope>NUCLEOTIDE SEQUENCE</scope>
    <source>
        <strain evidence="9">NY070348D</strain>
    </source>
</reference>
<evidence type="ECO:0000256" key="3">
    <source>
        <dbReference type="ARBA" id="ARBA00022840"/>
    </source>
</evidence>
<keyword evidence="4" id="KW-0408">Iron</keyword>
<feature type="domain" description="MIP18 family-like" evidence="7">
    <location>
        <begin position="36"/>
        <end position="93"/>
    </location>
</feature>
<dbReference type="Pfam" id="PF06155">
    <property type="entry name" value="GBBH-like_N"/>
    <property type="match status" value="1"/>
</dbReference>
<dbReference type="InterPro" id="IPR027417">
    <property type="entry name" value="P-loop_NTPase"/>
</dbReference>
<accession>A0A7S2SKL9</accession>
<gene>
    <name evidence="9" type="ORF">QSP1433_LOCUS15053</name>
</gene>
<dbReference type="SUPFAM" id="SSF117916">
    <property type="entry name" value="Fe-S cluster assembly (FSCA) domain-like"/>
    <property type="match status" value="1"/>
</dbReference>
<feature type="domain" description="Gamma-butyrobetaine hydroxylase-like N-terminal" evidence="8">
    <location>
        <begin position="444"/>
        <end position="481"/>
    </location>
</feature>
<keyword evidence="5" id="KW-0411">Iron-sulfur</keyword>
<evidence type="ECO:0000259" key="7">
    <source>
        <dbReference type="Pfam" id="PF01883"/>
    </source>
</evidence>
<dbReference type="AlphaFoldDB" id="A0A7S2SKL9"/>
<dbReference type="InterPro" id="IPR044304">
    <property type="entry name" value="NUBPL-like"/>
</dbReference>
<dbReference type="InterPro" id="IPR010376">
    <property type="entry name" value="GBBH-like_N"/>
</dbReference>
<proteinExistence type="inferred from homology"/>
<evidence type="ECO:0000256" key="1">
    <source>
        <dbReference type="ARBA" id="ARBA00022723"/>
    </source>
</evidence>
<dbReference type="Gene3D" id="3.30.2020.30">
    <property type="match status" value="1"/>
</dbReference>